<organism evidence="2 3">
    <name type="scientific">Agaribacter marinus</name>
    <dbReference type="NCBI Taxonomy" id="1431249"/>
    <lineage>
        <taxon>Bacteria</taxon>
        <taxon>Pseudomonadati</taxon>
        <taxon>Pseudomonadota</taxon>
        <taxon>Gammaproteobacteria</taxon>
        <taxon>Alteromonadales</taxon>
        <taxon>Alteromonadaceae</taxon>
        <taxon>Agaribacter</taxon>
    </lineage>
</organism>
<accession>A0AA37SYL2</accession>
<feature type="region of interest" description="Disordered" evidence="1">
    <location>
        <begin position="1"/>
        <end position="20"/>
    </location>
</feature>
<comment type="caution">
    <text evidence="2">The sequence shown here is derived from an EMBL/GenBank/DDBJ whole genome shotgun (WGS) entry which is preliminary data.</text>
</comment>
<protein>
    <submittedName>
        <fullName evidence="2">Uncharacterized protein</fullName>
    </submittedName>
</protein>
<reference evidence="2" key="1">
    <citation type="journal article" date="2014" name="Int. J. Syst. Evol. Microbiol.">
        <title>Complete genome sequence of Corynebacterium casei LMG S-19264T (=DSM 44701T), isolated from a smear-ripened cheese.</title>
        <authorList>
            <consortium name="US DOE Joint Genome Institute (JGI-PGF)"/>
            <person name="Walter F."/>
            <person name="Albersmeier A."/>
            <person name="Kalinowski J."/>
            <person name="Ruckert C."/>
        </authorList>
    </citation>
    <scope>NUCLEOTIDE SEQUENCE</scope>
    <source>
        <strain evidence="2">NBRC 110023</strain>
    </source>
</reference>
<dbReference type="Proteomes" id="UP001156601">
    <property type="component" value="Unassembled WGS sequence"/>
</dbReference>
<dbReference type="AlphaFoldDB" id="A0AA37SYL2"/>
<sequence>MNNWWNPRPTNSSKKTKPTVAPDTNGIVLCTPKFIAEAKVIRFTGPGETDIDIEYKHIAINKDMAVTTFSTIEFFAVAKLST</sequence>
<name>A0AA37SYL2_9ALTE</name>
<evidence type="ECO:0000313" key="2">
    <source>
        <dbReference type="EMBL" id="GLR71587.1"/>
    </source>
</evidence>
<feature type="compositionally biased region" description="Polar residues" evidence="1">
    <location>
        <begin position="1"/>
        <end position="13"/>
    </location>
</feature>
<evidence type="ECO:0000256" key="1">
    <source>
        <dbReference type="SAM" id="MobiDB-lite"/>
    </source>
</evidence>
<dbReference type="EMBL" id="BSOT01000006">
    <property type="protein sequence ID" value="GLR71587.1"/>
    <property type="molecule type" value="Genomic_DNA"/>
</dbReference>
<gene>
    <name evidence="2" type="ORF">GCM10007852_24950</name>
</gene>
<keyword evidence="3" id="KW-1185">Reference proteome</keyword>
<evidence type="ECO:0000313" key="3">
    <source>
        <dbReference type="Proteomes" id="UP001156601"/>
    </source>
</evidence>
<reference evidence="2" key="2">
    <citation type="submission" date="2023-01" db="EMBL/GenBank/DDBJ databases">
        <title>Draft genome sequence of Agaribacter marinus strain NBRC 110023.</title>
        <authorList>
            <person name="Sun Q."/>
            <person name="Mori K."/>
        </authorList>
    </citation>
    <scope>NUCLEOTIDE SEQUENCE</scope>
    <source>
        <strain evidence="2">NBRC 110023</strain>
    </source>
</reference>
<proteinExistence type="predicted"/>